<proteinExistence type="predicted"/>
<reference evidence="4" key="1">
    <citation type="journal article" date="2020" name="Stud. Mycol.">
        <title>101 Dothideomycetes genomes: a test case for predicting lifestyles and emergence of pathogens.</title>
        <authorList>
            <person name="Haridas S."/>
            <person name="Albert R."/>
            <person name="Binder M."/>
            <person name="Bloem J."/>
            <person name="Labutti K."/>
            <person name="Salamov A."/>
            <person name="Andreopoulos B."/>
            <person name="Baker S."/>
            <person name="Barry K."/>
            <person name="Bills G."/>
            <person name="Bluhm B."/>
            <person name="Cannon C."/>
            <person name="Castanera R."/>
            <person name="Culley D."/>
            <person name="Daum C."/>
            <person name="Ezra D."/>
            <person name="Gonzalez J."/>
            <person name="Henrissat B."/>
            <person name="Kuo A."/>
            <person name="Liang C."/>
            <person name="Lipzen A."/>
            <person name="Lutzoni F."/>
            <person name="Magnuson J."/>
            <person name="Mondo S."/>
            <person name="Nolan M."/>
            <person name="Ohm R."/>
            <person name="Pangilinan J."/>
            <person name="Park H.-J."/>
            <person name="Ramirez L."/>
            <person name="Alfaro M."/>
            <person name="Sun H."/>
            <person name="Tritt A."/>
            <person name="Yoshinaga Y."/>
            <person name="Zwiers L.-H."/>
            <person name="Turgeon B."/>
            <person name="Goodwin S."/>
            <person name="Spatafora J."/>
            <person name="Crous P."/>
            <person name="Grigoriev I."/>
        </authorList>
    </citation>
    <scope>NUCLEOTIDE SEQUENCE</scope>
    <source>
        <strain evidence="4">CBS 690.94</strain>
    </source>
</reference>
<keyword evidence="5" id="KW-1185">Reference proteome</keyword>
<dbReference type="OrthoDB" id="3800307at2759"/>
<sequence>MPSGDQTPLFNWPVANSETWDPKTRRHVYPSSKVVSQAKNAVQHLRDIEQRVTAVLNAIDYNTGNIHRMIAEDLASPAAERELALLPKTDYCSVKYASSISEDCKAMLGDKIKRYQRQHAHNLAREEMVDIVLKWQCSADGPQPVRMLPENETAYVNIAHNCRYKYLDWNFEHADEKEEDGTKPDPGECRKPRRADPSIPYPPATHEGGFHSCVIQDLLPFLDSLSEVWIASVQVVVHPRLMTEYEQVEMDAYHAARRQAEDVLGLGKALEKIEEERAAEENEELKHMKARHDYPREELIERETENLLRQDPVNYTSIGTYCVSPAYEMVPRKRKVDFIKMKDEQRRIAKANAATPFLRLPGEILNKIYRFVLGNNVLRQTRTGDNWRSPRMKFLPPFSNRDQQTSECPRDRKNWLSLLLACRQIYSQTRFLPFMWNRFSVTRLRHIRPLLQRMRPEQREKITDIQLEVEITRIAGAYKAHMAGYPWIVEEVDLPSQLNRLLPLVNHIVVVSMGYIHRGIDVSTEIPVPTYPEYQAALSALGSTLTSTNGWSNAEVTLPATTRSILYHCQQYGPGFLC</sequence>
<evidence type="ECO:0000313" key="4">
    <source>
        <dbReference type="EMBL" id="KAF2442577.1"/>
    </source>
</evidence>
<dbReference type="PANTHER" id="PTHR38790:SF4">
    <property type="entry name" value="2EXR DOMAIN-CONTAINING PROTEIN"/>
    <property type="match status" value="1"/>
</dbReference>
<dbReference type="EMBL" id="MU001504">
    <property type="protein sequence ID" value="KAF2442577.1"/>
    <property type="molecule type" value="Genomic_DNA"/>
</dbReference>
<accession>A0A9P4PEQ0</accession>
<name>A0A9P4PEQ0_9PLEO</name>
<keyword evidence="1" id="KW-0175">Coiled coil</keyword>
<dbReference type="AlphaFoldDB" id="A0A9P4PEQ0"/>
<feature type="compositionally biased region" description="Basic and acidic residues" evidence="2">
    <location>
        <begin position="176"/>
        <end position="196"/>
    </location>
</feature>
<comment type="caution">
    <text evidence="4">The sequence shown here is derived from an EMBL/GenBank/DDBJ whole genome shotgun (WGS) entry which is preliminary data.</text>
</comment>
<dbReference type="Pfam" id="PF24864">
    <property type="entry name" value="DUF7730"/>
    <property type="match status" value="1"/>
</dbReference>
<evidence type="ECO:0000313" key="5">
    <source>
        <dbReference type="Proteomes" id="UP000799764"/>
    </source>
</evidence>
<protein>
    <recommendedName>
        <fullName evidence="3">DUF7730 domain-containing protein</fullName>
    </recommendedName>
</protein>
<feature type="domain" description="DUF7730" evidence="3">
    <location>
        <begin position="354"/>
        <end position="475"/>
    </location>
</feature>
<feature type="region of interest" description="Disordered" evidence="2">
    <location>
        <begin position="176"/>
        <end position="204"/>
    </location>
</feature>
<evidence type="ECO:0000256" key="2">
    <source>
        <dbReference type="SAM" id="MobiDB-lite"/>
    </source>
</evidence>
<dbReference type="Proteomes" id="UP000799764">
    <property type="component" value="Unassembled WGS sequence"/>
</dbReference>
<dbReference type="PANTHER" id="PTHR38790">
    <property type="entry name" value="2EXR DOMAIN-CONTAINING PROTEIN-RELATED"/>
    <property type="match status" value="1"/>
</dbReference>
<evidence type="ECO:0000259" key="3">
    <source>
        <dbReference type="Pfam" id="PF24864"/>
    </source>
</evidence>
<evidence type="ECO:0000256" key="1">
    <source>
        <dbReference type="SAM" id="Coils"/>
    </source>
</evidence>
<dbReference type="InterPro" id="IPR056632">
    <property type="entry name" value="DUF7730"/>
</dbReference>
<organism evidence="4 5">
    <name type="scientific">Karstenula rhodostoma CBS 690.94</name>
    <dbReference type="NCBI Taxonomy" id="1392251"/>
    <lineage>
        <taxon>Eukaryota</taxon>
        <taxon>Fungi</taxon>
        <taxon>Dikarya</taxon>
        <taxon>Ascomycota</taxon>
        <taxon>Pezizomycotina</taxon>
        <taxon>Dothideomycetes</taxon>
        <taxon>Pleosporomycetidae</taxon>
        <taxon>Pleosporales</taxon>
        <taxon>Massarineae</taxon>
        <taxon>Didymosphaeriaceae</taxon>
        <taxon>Karstenula</taxon>
    </lineage>
</organism>
<gene>
    <name evidence="4" type="ORF">P171DRAFT_487805</name>
</gene>
<feature type="coiled-coil region" evidence="1">
    <location>
        <begin position="263"/>
        <end position="291"/>
    </location>
</feature>